<protein>
    <recommendedName>
        <fullName evidence="5">Ferritin-like diiron domain-containing protein</fullName>
    </recommendedName>
</protein>
<dbReference type="GO" id="GO:0008198">
    <property type="term" value="F:ferrous iron binding"/>
    <property type="evidence" value="ECO:0007669"/>
    <property type="project" value="TreeGrafter"/>
</dbReference>
<dbReference type="GO" id="GO:0005829">
    <property type="term" value="C:cytosol"/>
    <property type="evidence" value="ECO:0007669"/>
    <property type="project" value="TreeGrafter"/>
</dbReference>
<dbReference type="PANTHER" id="PTHR11431">
    <property type="entry name" value="FERRITIN"/>
    <property type="match status" value="1"/>
</dbReference>
<dbReference type="InterPro" id="IPR041719">
    <property type="entry name" value="Ferritin_prok"/>
</dbReference>
<dbReference type="InterPro" id="IPR009078">
    <property type="entry name" value="Ferritin-like_SF"/>
</dbReference>
<dbReference type="InterPro" id="IPR012347">
    <property type="entry name" value="Ferritin-like"/>
</dbReference>
<dbReference type="PROSITE" id="PS50905">
    <property type="entry name" value="FERRITIN_LIKE"/>
    <property type="match status" value="1"/>
</dbReference>
<organism evidence="6">
    <name type="scientific">marine metagenome</name>
    <dbReference type="NCBI Taxonomy" id="408172"/>
    <lineage>
        <taxon>unclassified sequences</taxon>
        <taxon>metagenomes</taxon>
        <taxon>ecological metagenomes</taxon>
    </lineage>
</organism>
<gene>
    <name evidence="6" type="ORF">METZ01_LOCUS222512</name>
</gene>
<dbReference type="InterPro" id="IPR002024">
    <property type="entry name" value="Bacterioferritin"/>
</dbReference>
<evidence type="ECO:0000256" key="2">
    <source>
        <dbReference type="ARBA" id="ARBA00022723"/>
    </source>
</evidence>
<dbReference type="GO" id="GO:0008199">
    <property type="term" value="F:ferric iron binding"/>
    <property type="evidence" value="ECO:0007669"/>
    <property type="project" value="InterPro"/>
</dbReference>
<dbReference type="PRINTS" id="PR00601">
    <property type="entry name" value="BACFERRITIN"/>
</dbReference>
<evidence type="ECO:0000256" key="4">
    <source>
        <dbReference type="ARBA" id="ARBA00023004"/>
    </source>
</evidence>
<name>A0A382G319_9ZZZZ</name>
<dbReference type="CDD" id="cd01055">
    <property type="entry name" value="Nonheme_Ferritin"/>
    <property type="match status" value="1"/>
</dbReference>
<evidence type="ECO:0000313" key="6">
    <source>
        <dbReference type="EMBL" id="SVB69658.1"/>
    </source>
</evidence>
<keyword evidence="2" id="KW-0479">Metal-binding</keyword>
<evidence type="ECO:0000256" key="1">
    <source>
        <dbReference type="ARBA" id="ARBA00022434"/>
    </source>
</evidence>
<dbReference type="Gene3D" id="1.20.1260.10">
    <property type="match status" value="1"/>
</dbReference>
<dbReference type="GO" id="GO:0006826">
    <property type="term" value="P:iron ion transport"/>
    <property type="evidence" value="ECO:0007669"/>
    <property type="project" value="InterPro"/>
</dbReference>
<feature type="domain" description="Ferritin-like diiron" evidence="5">
    <location>
        <begin position="2"/>
        <end position="147"/>
    </location>
</feature>
<dbReference type="PANTHER" id="PTHR11431:SF127">
    <property type="entry name" value="BACTERIAL NON-HEME FERRITIN"/>
    <property type="match status" value="1"/>
</dbReference>
<dbReference type="SUPFAM" id="SSF47240">
    <property type="entry name" value="Ferritin-like"/>
    <property type="match status" value="1"/>
</dbReference>
<sequence length="168" mass="19272">MAKLSPKMVEELNSQMGRELSAANQYLAMAIHLDERSLKELANFFYTQAEEERAHAMKFLHYVLQANEKPVIPAIPEPVANFESLEQIAEMGLAQEQEVTQNIHELVDLALSEKDHTTNHFLQWFVEEQLEEEATFTELLDVVRQSENLLLVEQYVFRQKPGADLGGE</sequence>
<dbReference type="InterPro" id="IPR001519">
    <property type="entry name" value="Ferritin"/>
</dbReference>
<dbReference type="InterPro" id="IPR008331">
    <property type="entry name" value="Ferritin_DPS_dom"/>
</dbReference>
<proteinExistence type="predicted"/>
<keyword evidence="3" id="KW-0560">Oxidoreductase</keyword>
<keyword evidence="1" id="KW-0409">Iron storage</keyword>
<reference evidence="6" key="1">
    <citation type="submission" date="2018-05" db="EMBL/GenBank/DDBJ databases">
        <authorList>
            <person name="Lanie J.A."/>
            <person name="Ng W.-L."/>
            <person name="Kazmierczak K.M."/>
            <person name="Andrzejewski T.M."/>
            <person name="Davidsen T.M."/>
            <person name="Wayne K.J."/>
            <person name="Tettelin H."/>
            <person name="Glass J.I."/>
            <person name="Rusch D."/>
            <person name="Podicherti R."/>
            <person name="Tsui H.-C.T."/>
            <person name="Winkler M.E."/>
        </authorList>
    </citation>
    <scope>NUCLEOTIDE SEQUENCE</scope>
</reference>
<dbReference type="GO" id="GO:0004322">
    <property type="term" value="F:ferroxidase activity"/>
    <property type="evidence" value="ECO:0007669"/>
    <property type="project" value="TreeGrafter"/>
</dbReference>
<dbReference type="AlphaFoldDB" id="A0A382G319"/>
<dbReference type="EMBL" id="UINC01053303">
    <property type="protein sequence ID" value="SVB69658.1"/>
    <property type="molecule type" value="Genomic_DNA"/>
</dbReference>
<dbReference type="GO" id="GO:0006879">
    <property type="term" value="P:intracellular iron ion homeostasis"/>
    <property type="evidence" value="ECO:0007669"/>
    <property type="project" value="UniProtKB-KW"/>
</dbReference>
<accession>A0A382G319</accession>
<evidence type="ECO:0000259" key="5">
    <source>
        <dbReference type="PROSITE" id="PS50905"/>
    </source>
</evidence>
<evidence type="ECO:0000256" key="3">
    <source>
        <dbReference type="ARBA" id="ARBA00023002"/>
    </source>
</evidence>
<keyword evidence="4" id="KW-0408">Iron</keyword>
<dbReference type="Pfam" id="PF00210">
    <property type="entry name" value="Ferritin"/>
    <property type="match status" value="1"/>
</dbReference>
<dbReference type="InterPro" id="IPR009040">
    <property type="entry name" value="Ferritin-like_diiron"/>
</dbReference>